<accession>A0A7E5X082</accession>
<sequence>MSDVDSMVDTFTSYIIQHHRSMEIKHLHAPMKKNTYFKRPTPWITDNIRLMFRLRENAKHRCHKTKEPHHKQYYLDLKHEAAAALGREKCAYFTKNINEQSKDPKLLWRNLKSDVLPDHNERRLPSHFDNPDSINAAFLDVPGSCNGNDSLIYSFRSRRHSPSVFSLTETNQETVLKIIRGLESNARGVDGISLDMLTLTLPSTLQAITAIINKSIESCTFPCLWRRAIVCPIPKVNDPVNLKDLRPISILPCLSKILERVVYLQVGGVCVKNISYAEDMVLLGPTARSIKEMLKVCKKYAASYGLIYNAKKTEFMVFGAADKCPGKIISITLNGANIKQVTKFKYLLDHILVDDLKDDDDVERERRALAVRGN</sequence>
<dbReference type="KEGG" id="tnl:113507436"/>
<dbReference type="RefSeq" id="XP_026746094.1">
    <property type="nucleotide sequence ID" value="XM_026890293.1"/>
</dbReference>
<gene>
    <name evidence="2" type="primary">LOC113507436</name>
</gene>
<dbReference type="PANTHER" id="PTHR47510:SF3">
    <property type="entry name" value="ENDO_EXONUCLEASE_PHOSPHATASE DOMAIN-CONTAINING PROTEIN"/>
    <property type="match status" value="1"/>
</dbReference>
<name>A0A7E5X082_TRINI</name>
<organism evidence="1 2">
    <name type="scientific">Trichoplusia ni</name>
    <name type="common">Cabbage looper</name>
    <dbReference type="NCBI Taxonomy" id="7111"/>
    <lineage>
        <taxon>Eukaryota</taxon>
        <taxon>Metazoa</taxon>
        <taxon>Ecdysozoa</taxon>
        <taxon>Arthropoda</taxon>
        <taxon>Hexapoda</taxon>
        <taxon>Insecta</taxon>
        <taxon>Pterygota</taxon>
        <taxon>Neoptera</taxon>
        <taxon>Endopterygota</taxon>
        <taxon>Lepidoptera</taxon>
        <taxon>Glossata</taxon>
        <taxon>Ditrysia</taxon>
        <taxon>Noctuoidea</taxon>
        <taxon>Noctuidae</taxon>
        <taxon>Plusiinae</taxon>
        <taxon>Trichoplusia</taxon>
    </lineage>
</organism>
<keyword evidence="1" id="KW-1185">Reference proteome</keyword>
<dbReference type="InParanoid" id="A0A7E5X082"/>
<evidence type="ECO:0000313" key="1">
    <source>
        <dbReference type="Proteomes" id="UP000322000"/>
    </source>
</evidence>
<protein>
    <submittedName>
        <fullName evidence="2">Uncharacterized protein LOC113507436</fullName>
    </submittedName>
</protein>
<reference evidence="2" key="1">
    <citation type="submission" date="2025-08" db="UniProtKB">
        <authorList>
            <consortium name="RefSeq"/>
        </authorList>
    </citation>
    <scope>IDENTIFICATION</scope>
</reference>
<dbReference type="PANTHER" id="PTHR47510">
    <property type="entry name" value="REVERSE TRANSCRIPTASE DOMAIN-CONTAINING PROTEIN"/>
    <property type="match status" value="1"/>
</dbReference>
<dbReference type="GeneID" id="113507436"/>
<proteinExistence type="predicted"/>
<evidence type="ECO:0000313" key="2">
    <source>
        <dbReference type="RefSeq" id="XP_026746094.1"/>
    </source>
</evidence>
<feature type="non-terminal residue" evidence="2">
    <location>
        <position position="374"/>
    </location>
</feature>
<dbReference type="Proteomes" id="UP000322000">
    <property type="component" value="Unplaced"/>
</dbReference>
<dbReference type="OrthoDB" id="416454at2759"/>
<dbReference type="AlphaFoldDB" id="A0A7E5X082"/>